<feature type="domain" description="CHK kinase-like" evidence="1">
    <location>
        <begin position="1"/>
        <end position="126"/>
    </location>
</feature>
<evidence type="ECO:0000313" key="5">
    <source>
        <dbReference type="Proteomes" id="UP000659654"/>
    </source>
</evidence>
<dbReference type="Proteomes" id="UP000659654">
    <property type="component" value="Unassembled WGS sequence"/>
</dbReference>
<dbReference type="SMART" id="SM00587">
    <property type="entry name" value="CHK"/>
    <property type="match status" value="1"/>
</dbReference>
<sequence>MSRQKNIPFLSEYDKRTFGPLVDQLKPFTNKKFFGYLQKGRAEELGVATLTHADLHSGNVMTKPNPDGSPSDEVATFFDWQLGFFGNALFDLARFACVSADADIRRGIEDVALDEYYDAYIKHSERPDPKFTRDVCQELYDLGIVMEALEFQFLFHLVSGNLNPRNDRHLESLLARFALRARLTMEDGIRAIEKYKLLDVAKNKCLKTV</sequence>
<evidence type="ECO:0000313" key="3">
    <source>
        <dbReference type="EMBL" id="CAG9117405.1"/>
    </source>
</evidence>
<dbReference type="InterPro" id="IPR015897">
    <property type="entry name" value="CHK_kinase-like"/>
</dbReference>
<dbReference type="PANTHER" id="PTHR23020">
    <property type="entry name" value="UNCHARACTERIZED NUCLEAR HORMONE RECEPTOR-RELATED"/>
    <property type="match status" value="1"/>
</dbReference>
<dbReference type="PANTHER" id="PTHR23020:SF41">
    <property type="entry name" value="AMINOGLYCOSIDE PHOSPHOTRANSFERASE DOMAIN-CONTAINING PROTEIN"/>
    <property type="match status" value="1"/>
</dbReference>
<evidence type="ECO:0000313" key="4">
    <source>
        <dbReference type="Proteomes" id="UP000095284"/>
    </source>
</evidence>
<proteinExistence type="predicted"/>
<evidence type="ECO:0000313" key="2">
    <source>
        <dbReference type="EMBL" id="CAD5227299.1"/>
    </source>
</evidence>
<reference evidence="3" key="2">
    <citation type="submission" date="2020-08" db="EMBL/GenBank/DDBJ databases">
        <authorList>
            <person name="Kikuchi T."/>
        </authorList>
    </citation>
    <scope>NUCLEOTIDE SEQUENCE</scope>
    <source>
        <strain evidence="2">Ka4C1</strain>
    </source>
</reference>
<dbReference type="SUPFAM" id="SSF56112">
    <property type="entry name" value="Protein kinase-like (PK-like)"/>
    <property type="match status" value="1"/>
</dbReference>
<dbReference type="OrthoDB" id="5915577at2759"/>
<dbReference type="EMBL" id="CAJFCV020000004">
    <property type="protein sequence ID" value="CAG9117405.1"/>
    <property type="molecule type" value="Genomic_DNA"/>
</dbReference>
<protein>
    <submittedName>
        <fullName evidence="2">(pine wood nematode) hypothetical protein</fullName>
    </submittedName>
    <submittedName>
        <fullName evidence="6">CHK domain-containing protein</fullName>
    </submittedName>
</protein>
<evidence type="ECO:0000313" key="6">
    <source>
        <dbReference type="WBParaSite" id="BXY_1215000.1"/>
    </source>
</evidence>
<dbReference type="InterPro" id="IPR004119">
    <property type="entry name" value="EcKL"/>
</dbReference>
<dbReference type="WBParaSite" id="BXY_1215000.1">
    <property type="protein sequence ID" value="BXY_1215000.1"/>
    <property type="gene ID" value="BXY_1215000"/>
</dbReference>
<dbReference type="Proteomes" id="UP000095284">
    <property type="component" value="Unplaced"/>
</dbReference>
<reference evidence="6" key="1">
    <citation type="submission" date="2016-11" db="UniProtKB">
        <authorList>
            <consortium name="WormBaseParasite"/>
        </authorList>
    </citation>
    <scope>IDENTIFICATION</scope>
</reference>
<name>A0A1I7SGI5_BURXY</name>
<gene>
    <name evidence="2" type="ORF">BXYJ_LOCUS9844</name>
</gene>
<dbReference type="InterPro" id="IPR011009">
    <property type="entry name" value="Kinase-like_dom_sf"/>
</dbReference>
<dbReference type="Gene3D" id="3.90.1200.10">
    <property type="match status" value="1"/>
</dbReference>
<dbReference type="Pfam" id="PF02958">
    <property type="entry name" value="EcKL"/>
    <property type="match status" value="1"/>
</dbReference>
<dbReference type="EMBL" id="CAJFDI010000004">
    <property type="protein sequence ID" value="CAD5227299.1"/>
    <property type="molecule type" value="Genomic_DNA"/>
</dbReference>
<evidence type="ECO:0000259" key="1">
    <source>
        <dbReference type="SMART" id="SM00587"/>
    </source>
</evidence>
<dbReference type="AlphaFoldDB" id="A0A1I7SGI5"/>
<keyword evidence="5" id="KW-1185">Reference proteome</keyword>
<dbReference type="InterPro" id="IPR052961">
    <property type="entry name" value="Oxido-Kinase-like_Enzymes"/>
</dbReference>
<organism evidence="4 6">
    <name type="scientific">Bursaphelenchus xylophilus</name>
    <name type="common">Pinewood nematode worm</name>
    <name type="synonym">Aphelenchoides xylophilus</name>
    <dbReference type="NCBI Taxonomy" id="6326"/>
    <lineage>
        <taxon>Eukaryota</taxon>
        <taxon>Metazoa</taxon>
        <taxon>Ecdysozoa</taxon>
        <taxon>Nematoda</taxon>
        <taxon>Chromadorea</taxon>
        <taxon>Rhabditida</taxon>
        <taxon>Tylenchina</taxon>
        <taxon>Tylenchomorpha</taxon>
        <taxon>Aphelenchoidea</taxon>
        <taxon>Aphelenchoididae</taxon>
        <taxon>Bursaphelenchus</taxon>
    </lineage>
</organism>
<accession>A0A1I7SGI5</accession>
<dbReference type="Proteomes" id="UP000582659">
    <property type="component" value="Unassembled WGS sequence"/>
</dbReference>